<organism evidence="6 7">
    <name type="scientific">Litoribacillus peritrichatus</name>
    <dbReference type="NCBI Taxonomy" id="718191"/>
    <lineage>
        <taxon>Bacteria</taxon>
        <taxon>Pseudomonadati</taxon>
        <taxon>Pseudomonadota</taxon>
        <taxon>Gammaproteobacteria</taxon>
        <taxon>Oceanospirillales</taxon>
        <taxon>Oceanospirillaceae</taxon>
        <taxon>Litoribacillus</taxon>
    </lineage>
</organism>
<dbReference type="SUPFAM" id="SSF50022">
    <property type="entry name" value="ISP domain"/>
    <property type="match status" value="1"/>
</dbReference>
<keyword evidence="2" id="KW-0479">Metal-binding</keyword>
<evidence type="ECO:0000256" key="1">
    <source>
        <dbReference type="ARBA" id="ARBA00022714"/>
    </source>
</evidence>
<evidence type="ECO:0000256" key="4">
    <source>
        <dbReference type="ARBA" id="ARBA00023014"/>
    </source>
</evidence>
<dbReference type="Proteomes" id="UP001501565">
    <property type="component" value="Unassembled WGS sequence"/>
</dbReference>
<evidence type="ECO:0000313" key="7">
    <source>
        <dbReference type="Proteomes" id="UP001501565"/>
    </source>
</evidence>
<dbReference type="RefSeq" id="WP_344798858.1">
    <property type="nucleotide sequence ID" value="NZ_BAABBN010000007.1"/>
</dbReference>
<dbReference type="PANTHER" id="PTHR40261:SF1">
    <property type="entry name" value="RIESKE DOMAIN-CONTAINING PROTEIN"/>
    <property type="match status" value="1"/>
</dbReference>
<gene>
    <name evidence="6" type="ORF">GCM10022277_24900</name>
</gene>
<dbReference type="Gene3D" id="2.102.10.10">
    <property type="entry name" value="Rieske [2Fe-2S] iron-sulphur domain"/>
    <property type="match status" value="1"/>
</dbReference>
<evidence type="ECO:0000313" key="6">
    <source>
        <dbReference type="EMBL" id="GAA3927569.1"/>
    </source>
</evidence>
<dbReference type="CDD" id="cd03467">
    <property type="entry name" value="Rieske"/>
    <property type="match status" value="1"/>
</dbReference>
<protein>
    <submittedName>
        <fullName evidence="6">Rieske (2Fe-2S) protein</fullName>
    </submittedName>
</protein>
<keyword evidence="1" id="KW-0001">2Fe-2S</keyword>
<dbReference type="PANTHER" id="PTHR40261">
    <property type="match status" value="1"/>
</dbReference>
<name>A0ABP7MSD3_9GAMM</name>
<dbReference type="InterPro" id="IPR017941">
    <property type="entry name" value="Rieske_2Fe-2S"/>
</dbReference>
<keyword evidence="7" id="KW-1185">Reference proteome</keyword>
<accession>A0ABP7MSD3</accession>
<proteinExistence type="predicted"/>
<dbReference type="EMBL" id="BAABBN010000007">
    <property type="protein sequence ID" value="GAA3927569.1"/>
    <property type="molecule type" value="Genomic_DNA"/>
</dbReference>
<feature type="domain" description="Rieske" evidence="5">
    <location>
        <begin position="2"/>
        <end position="104"/>
    </location>
</feature>
<evidence type="ECO:0000259" key="5">
    <source>
        <dbReference type="PROSITE" id="PS51296"/>
    </source>
</evidence>
<dbReference type="InterPro" id="IPR036922">
    <property type="entry name" value="Rieske_2Fe-2S_sf"/>
</dbReference>
<dbReference type="PROSITE" id="PS51296">
    <property type="entry name" value="RIESKE"/>
    <property type="match status" value="1"/>
</dbReference>
<dbReference type="Pfam" id="PF00355">
    <property type="entry name" value="Rieske"/>
    <property type="match status" value="1"/>
</dbReference>
<evidence type="ECO:0000256" key="3">
    <source>
        <dbReference type="ARBA" id="ARBA00023004"/>
    </source>
</evidence>
<sequence length="109" mass="12228">MKFLCLASDLDNNQSKGFEIENSEAVFLVKKSDQIYGYQNHCPHLGVNLEWKEDQFLDSTDTLIQCAMHGALFSVESGLCVSGPCRGQNLKTIELHQDSDDKIFLVSND</sequence>
<reference evidence="7" key="1">
    <citation type="journal article" date="2019" name="Int. J. Syst. Evol. Microbiol.">
        <title>The Global Catalogue of Microorganisms (GCM) 10K type strain sequencing project: providing services to taxonomists for standard genome sequencing and annotation.</title>
        <authorList>
            <consortium name="The Broad Institute Genomics Platform"/>
            <consortium name="The Broad Institute Genome Sequencing Center for Infectious Disease"/>
            <person name="Wu L."/>
            <person name="Ma J."/>
        </authorList>
    </citation>
    <scope>NUCLEOTIDE SEQUENCE [LARGE SCALE GENOMIC DNA]</scope>
    <source>
        <strain evidence="7">JCM 17551</strain>
    </source>
</reference>
<keyword evidence="3" id="KW-0408">Iron</keyword>
<evidence type="ECO:0000256" key="2">
    <source>
        <dbReference type="ARBA" id="ARBA00022723"/>
    </source>
</evidence>
<comment type="caution">
    <text evidence="6">The sequence shown here is derived from an EMBL/GenBank/DDBJ whole genome shotgun (WGS) entry which is preliminary data.</text>
</comment>
<keyword evidence="4" id="KW-0411">Iron-sulfur</keyword>